<keyword evidence="8" id="KW-1185">Reference proteome</keyword>
<dbReference type="EMBL" id="JBHMAG010000012">
    <property type="protein sequence ID" value="MFB9753071.1"/>
    <property type="molecule type" value="Genomic_DNA"/>
</dbReference>
<evidence type="ECO:0000256" key="1">
    <source>
        <dbReference type="ARBA" id="ARBA00004651"/>
    </source>
</evidence>
<evidence type="ECO:0000256" key="5">
    <source>
        <dbReference type="ARBA" id="ARBA00023136"/>
    </source>
</evidence>
<dbReference type="RefSeq" id="WP_344902446.1">
    <property type="nucleotide sequence ID" value="NZ_BAAAYO010000001.1"/>
</dbReference>
<organism evidence="7 8">
    <name type="scientific">Paenibacillus hodogayensis</name>
    <dbReference type="NCBI Taxonomy" id="279208"/>
    <lineage>
        <taxon>Bacteria</taxon>
        <taxon>Bacillati</taxon>
        <taxon>Bacillota</taxon>
        <taxon>Bacilli</taxon>
        <taxon>Bacillales</taxon>
        <taxon>Paenibacillaceae</taxon>
        <taxon>Paenibacillus</taxon>
    </lineage>
</organism>
<feature type="transmembrane region" description="Helical" evidence="6">
    <location>
        <begin position="73"/>
        <end position="91"/>
    </location>
</feature>
<reference evidence="7 8" key="1">
    <citation type="submission" date="2024-09" db="EMBL/GenBank/DDBJ databases">
        <authorList>
            <person name="Sun Q."/>
            <person name="Mori K."/>
        </authorList>
    </citation>
    <scope>NUCLEOTIDE SEQUENCE [LARGE SCALE GENOMIC DNA]</scope>
    <source>
        <strain evidence="7 8">JCM 12520</strain>
    </source>
</reference>
<feature type="transmembrane region" description="Helical" evidence="6">
    <location>
        <begin position="112"/>
        <end position="134"/>
    </location>
</feature>
<proteinExistence type="predicted"/>
<keyword evidence="4 6" id="KW-1133">Transmembrane helix</keyword>
<keyword evidence="5 6" id="KW-0472">Membrane</keyword>
<keyword evidence="3 6" id="KW-0812">Transmembrane</keyword>
<feature type="transmembrane region" description="Helical" evidence="6">
    <location>
        <begin position="175"/>
        <end position="195"/>
    </location>
</feature>
<evidence type="ECO:0000256" key="3">
    <source>
        <dbReference type="ARBA" id="ARBA00022692"/>
    </source>
</evidence>
<dbReference type="Proteomes" id="UP001589619">
    <property type="component" value="Unassembled WGS sequence"/>
</dbReference>
<feature type="transmembrane region" description="Helical" evidence="6">
    <location>
        <begin position="140"/>
        <end position="163"/>
    </location>
</feature>
<dbReference type="PANTHER" id="PTHR30086">
    <property type="entry name" value="ARGININE EXPORTER PROTEIN ARGO"/>
    <property type="match status" value="1"/>
</dbReference>
<sequence length="196" mass="21575">MSATLWISFFSYAVTTAISPGPNNILALHEVSTYGLNKSKSLLLGIYAGFLCVMIVCGTFSLILAAYMPGVMHYLKTIGFVYILYLAYRTATSKRPGKEERRPASSSFLRGFILQFLNVKIILWGLTSFISYVLPSYSSMTAIACFILLSAAIGNTATHLWAVAGALLHKVIGRYWRPVNLIMALLLIYSAISLLL</sequence>
<comment type="subcellular location">
    <subcellularLocation>
        <location evidence="1">Cell membrane</location>
        <topology evidence="1">Multi-pass membrane protein</topology>
    </subcellularLocation>
</comment>
<accession>A0ABV5VXY6</accession>
<evidence type="ECO:0000256" key="2">
    <source>
        <dbReference type="ARBA" id="ARBA00022475"/>
    </source>
</evidence>
<comment type="caution">
    <text evidence="7">The sequence shown here is derived from an EMBL/GenBank/DDBJ whole genome shotgun (WGS) entry which is preliminary data.</text>
</comment>
<dbReference type="Pfam" id="PF01810">
    <property type="entry name" value="LysE"/>
    <property type="match status" value="1"/>
</dbReference>
<evidence type="ECO:0000313" key="7">
    <source>
        <dbReference type="EMBL" id="MFB9753071.1"/>
    </source>
</evidence>
<protein>
    <submittedName>
        <fullName evidence="7">LysE family transporter</fullName>
    </submittedName>
</protein>
<feature type="transmembrane region" description="Helical" evidence="6">
    <location>
        <begin position="42"/>
        <end position="67"/>
    </location>
</feature>
<evidence type="ECO:0000256" key="6">
    <source>
        <dbReference type="SAM" id="Phobius"/>
    </source>
</evidence>
<dbReference type="PANTHER" id="PTHR30086:SF20">
    <property type="entry name" value="ARGININE EXPORTER PROTEIN ARGO-RELATED"/>
    <property type="match status" value="1"/>
</dbReference>
<name>A0ABV5VXY6_9BACL</name>
<keyword evidence="2" id="KW-1003">Cell membrane</keyword>
<evidence type="ECO:0000256" key="4">
    <source>
        <dbReference type="ARBA" id="ARBA00022989"/>
    </source>
</evidence>
<dbReference type="InterPro" id="IPR001123">
    <property type="entry name" value="LeuE-type"/>
</dbReference>
<gene>
    <name evidence="7" type="ORF">ACFFNY_16015</name>
</gene>
<evidence type="ECO:0000313" key="8">
    <source>
        <dbReference type="Proteomes" id="UP001589619"/>
    </source>
</evidence>